<gene>
    <name evidence="4" type="ordered locus">Shel_27050</name>
</gene>
<organism evidence="4 5">
    <name type="scientific">Slackia heliotrinireducens (strain ATCC 29202 / DSM 20476 / NCTC 11029 / RHS 1)</name>
    <name type="common">Peptococcus heliotrinreducens</name>
    <dbReference type="NCBI Taxonomy" id="471855"/>
    <lineage>
        <taxon>Bacteria</taxon>
        <taxon>Bacillati</taxon>
        <taxon>Actinomycetota</taxon>
        <taxon>Coriobacteriia</taxon>
        <taxon>Eggerthellales</taxon>
        <taxon>Eggerthellaceae</taxon>
        <taxon>Slackia</taxon>
    </lineage>
</organism>
<dbReference type="STRING" id="471855.Shel_27050"/>
<name>C7N3I1_SLAHD</name>
<dbReference type="PROSITE" id="PS51746">
    <property type="entry name" value="PPM_2"/>
    <property type="match status" value="1"/>
</dbReference>
<dbReference type="Proteomes" id="UP000002026">
    <property type="component" value="Chromosome"/>
</dbReference>
<dbReference type="SMART" id="SM00331">
    <property type="entry name" value="PP2C_SIG"/>
    <property type="match status" value="1"/>
</dbReference>
<proteinExistence type="predicted"/>
<dbReference type="RefSeq" id="WP_012799801.1">
    <property type="nucleotide sequence ID" value="NC_013165.1"/>
</dbReference>
<keyword evidence="2" id="KW-0812">Transmembrane</keyword>
<reference evidence="4 5" key="1">
    <citation type="journal article" date="2009" name="Stand. Genomic Sci.">
        <title>Complete genome sequence of Slackia heliotrinireducens type strain (RHS 1).</title>
        <authorList>
            <person name="Pukall R."/>
            <person name="Lapidus A."/>
            <person name="Nolan M."/>
            <person name="Copeland A."/>
            <person name="Glavina Del Rio T."/>
            <person name="Lucas S."/>
            <person name="Chen F."/>
            <person name="Tice H."/>
            <person name="Cheng J.F."/>
            <person name="Chertkov O."/>
            <person name="Bruce D."/>
            <person name="Goodwin L."/>
            <person name="Kuske C."/>
            <person name="Brettin T."/>
            <person name="Detter J.C."/>
            <person name="Han C."/>
            <person name="Pitluck S."/>
            <person name="Pati A."/>
            <person name="Mavrommatis K."/>
            <person name="Ivanova N."/>
            <person name="Ovchinnikova G."/>
            <person name="Chen A."/>
            <person name="Palaniappan K."/>
            <person name="Schneider S."/>
            <person name="Rohde M."/>
            <person name="Chain P."/>
            <person name="D'haeseleer P."/>
            <person name="Goker M."/>
            <person name="Bristow J."/>
            <person name="Eisen J.A."/>
            <person name="Markowitz V."/>
            <person name="Kyrpides N.C."/>
            <person name="Klenk H.P."/>
            <person name="Hugenholtz P."/>
        </authorList>
    </citation>
    <scope>NUCLEOTIDE SEQUENCE [LARGE SCALE GENOMIC DNA]</scope>
    <source>
        <strain evidence="5">ATCC 29202 / DSM 20476 / NCTC 11029 / RHS 1</strain>
    </source>
</reference>
<keyword evidence="5" id="KW-1185">Reference proteome</keyword>
<accession>C7N3I1</accession>
<dbReference type="SMART" id="SM00332">
    <property type="entry name" value="PP2Cc"/>
    <property type="match status" value="1"/>
</dbReference>
<dbReference type="PANTHER" id="PTHR47992">
    <property type="entry name" value="PROTEIN PHOSPHATASE"/>
    <property type="match status" value="1"/>
</dbReference>
<feature type="compositionally biased region" description="Polar residues" evidence="1">
    <location>
        <begin position="364"/>
        <end position="377"/>
    </location>
</feature>
<dbReference type="KEGG" id="shi:Shel_27050"/>
<dbReference type="Gene3D" id="3.60.40.10">
    <property type="entry name" value="PPM-type phosphatase domain"/>
    <property type="match status" value="1"/>
</dbReference>
<keyword evidence="2" id="KW-0472">Membrane</keyword>
<protein>
    <submittedName>
        <fullName evidence="4">Serine/threonine protein phosphatase</fullName>
    </submittedName>
</protein>
<sequence length="425" mass="44440">MASSGTTRGRHARGSVLTFGSRTDVGLVRDHNEDSLVVRAPFFAVADGMGGHAAGEVASEIAVQTLSAEAPSTADADNLARAVVSANRNIIRAAQSGKGRKGMGTTVTAAIVEGKRLVVAQVGDSRAYLLHEGSLQRITRDHSLVADLVESGQITEEEARVHPNRSVITRALGSDSHTLPDIYELNVNPGDRLMICSDGLSSMVPDEGLEKILAGIADPQACADKLVAAALREGGHDNVTTIVVDIPGDEERVRRRVSRKSRISAIFGLIIFLAVIAGAVFGGNAYLNHVAFLTANDTGEVVICRGLPGKVLGFQTWEVDTATGVSVEDLDLPTTTIERLTTEGIRVDSVEDAEGLLATWQEQAKDSTATPGASSTDAAVPGAEGATFEEMEDPAADLTDEEQQALENSNVEAGGNAVAPSGGDR</sequence>
<feature type="transmembrane region" description="Helical" evidence="2">
    <location>
        <begin position="263"/>
        <end position="287"/>
    </location>
</feature>
<feature type="compositionally biased region" description="Acidic residues" evidence="1">
    <location>
        <begin position="387"/>
        <end position="404"/>
    </location>
</feature>
<evidence type="ECO:0000256" key="2">
    <source>
        <dbReference type="SAM" id="Phobius"/>
    </source>
</evidence>
<dbReference type="InterPro" id="IPR015655">
    <property type="entry name" value="PP2C"/>
</dbReference>
<dbReference type="GO" id="GO:0004722">
    <property type="term" value="F:protein serine/threonine phosphatase activity"/>
    <property type="evidence" value="ECO:0007669"/>
    <property type="project" value="InterPro"/>
</dbReference>
<dbReference type="EMBL" id="CP001684">
    <property type="protein sequence ID" value="ACV23704.1"/>
    <property type="molecule type" value="Genomic_DNA"/>
</dbReference>
<feature type="domain" description="PPM-type phosphatase" evidence="3">
    <location>
        <begin position="18"/>
        <end position="246"/>
    </location>
</feature>
<dbReference type="NCBIfam" id="NF033484">
    <property type="entry name" value="Stp1_PP2C_phos"/>
    <property type="match status" value="1"/>
</dbReference>
<dbReference type="CDD" id="cd00143">
    <property type="entry name" value="PP2Cc"/>
    <property type="match status" value="1"/>
</dbReference>
<dbReference type="InterPro" id="IPR001932">
    <property type="entry name" value="PPM-type_phosphatase-like_dom"/>
</dbReference>
<dbReference type="HOGENOM" id="CLU_025431_2_1_11"/>
<dbReference type="InterPro" id="IPR036457">
    <property type="entry name" value="PPM-type-like_dom_sf"/>
</dbReference>
<evidence type="ECO:0000313" key="4">
    <source>
        <dbReference type="EMBL" id="ACV23704.1"/>
    </source>
</evidence>
<evidence type="ECO:0000313" key="5">
    <source>
        <dbReference type="Proteomes" id="UP000002026"/>
    </source>
</evidence>
<dbReference type="AlphaFoldDB" id="C7N3I1"/>
<evidence type="ECO:0000256" key="1">
    <source>
        <dbReference type="SAM" id="MobiDB-lite"/>
    </source>
</evidence>
<dbReference type="eggNOG" id="COG0631">
    <property type="taxonomic scope" value="Bacteria"/>
</dbReference>
<dbReference type="Pfam" id="PF00481">
    <property type="entry name" value="PP2C"/>
    <property type="match status" value="1"/>
</dbReference>
<evidence type="ECO:0000259" key="3">
    <source>
        <dbReference type="PROSITE" id="PS51746"/>
    </source>
</evidence>
<keyword evidence="2" id="KW-1133">Transmembrane helix</keyword>
<dbReference type="SUPFAM" id="SSF81606">
    <property type="entry name" value="PP2C-like"/>
    <property type="match status" value="1"/>
</dbReference>
<feature type="region of interest" description="Disordered" evidence="1">
    <location>
        <begin position="364"/>
        <end position="425"/>
    </location>
</feature>